<protein>
    <submittedName>
        <fullName evidence="2">Uncharacterized protein</fullName>
    </submittedName>
</protein>
<accession>A0ABQ8T5H0</accession>
<gene>
    <name evidence="2" type="ORF">ANN_11092</name>
</gene>
<proteinExistence type="predicted"/>
<sequence length="114" mass="12641">MAGLCEGGNEPPGSLKASRSQDGSQCRHCPEIETLPHILGFCQHGTLVQNTRWNAIRELFGRSLPSFYKVHQDAHCLGKDESSRRVDIIAIDKEMTEQLSSIPPCALKLQLNNL</sequence>
<evidence type="ECO:0000256" key="1">
    <source>
        <dbReference type="SAM" id="MobiDB-lite"/>
    </source>
</evidence>
<evidence type="ECO:0000313" key="2">
    <source>
        <dbReference type="EMBL" id="KAJ4441241.1"/>
    </source>
</evidence>
<name>A0ABQ8T5H0_PERAM</name>
<dbReference type="Proteomes" id="UP001148838">
    <property type="component" value="Unassembled WGS sequence"/>
</dbReference>
<reference evidence="2 3" key="1">
    <citation type="journal article" date="2022" name="Allergy">
        <title>Genome assembly and annotation of Periplaneta americana reveal a comprehensive cockroach allergen profile.</title>
        <authorList>
            <person name="Wang L."/>
            <person name="Xiong Q."/>
            <person name="Saelim N."/>
            <person name="Wang L."/>
            <person name="Nong W."/>
            <person name="Wan A.T."/>
            <person name="Shi M."/>
            <person name="Liu X."/>
            <person name="Cao Q."/>
            <person name="Hui J.H.L."/>
            <person name="Sookrung N."/>
            <person name="Leung T.F."/>
            <person name="Tungtrongchitr A."/>
            <person name="Tsui S.K.W."/>
        </authorList>
    </citation>
    <scope>NUCLEOTIDE SEQUENCE [LARGE SCALE GENOMIC DNA]</scope>
    <source>
        <strain evidence="2">PWHHKU_190912</strain>
    </source>
</reference>
<keyword evidence="3" id="KW-1185">Reference proteome</keyword>
<organism evidence="2 3">
    <name type="scientific">Periplaneta americana</name>
    <name type="common">American cockroach</name>
    <name type="synonym">Blatta americana</name>
    <dbReference type="NCBI Taxonomy" id="6978"/>
    <lineage>
        <taxon>Eukaryota</taxon>
        <taxon>Metazoa</taxon>
        <taxon>Ecdysozoa</taxon>
        <taxon>Arthropoda</taxon>
        <taxon>Hexapoda</taxon>
        <taxon>Insecta</taxon>
        <taxon>Pterygota</taxon>
        <taxon>Neoptera</taxon>
        <taxon>Polyneoptera</taxon>
        <taxon>Dictyoptera</taxon>
        <taxon>Blattodea</taxon>
        <taxon>Blattoidea</taxon>
        <taxon>Blattidae</taxon>
        <taxon>Blattinae</taxon>
        <taxon>Periplaneta</taxon>
    </lineage>
</organism>
<evidence type="ECO:0000313" key="3">
    <source>
        <dbReference type="Proteomes" id="UP001148838"/>
    </source>
</evidence>
<feature type="region of interest" description="Disordered" evidence="1">
    <location>
        <begin position="1"/>
        <end position="24"/>
    </location>
</feature>
<dbReference type="EMBL" id="JAJSOF020000015">
    <property type="protein sequence ID" value="KAJ4441241.1"/>
    <property type="molecule type" value="Genomic_DNA"/>
</dbReference>
<comment type="caution">
    <text evidence="2">The sequence shown here is derived from an EMBL/GenBank/DDBJ whole genome shotgun (WGS) entry which is preliminary data.</text>
</comment>